<keyword evidence="3" id="KW-1185">Reference proteome</keyword>
<organism evidence="2 3">
    <name type="scientific">Zymobacter palmae</name>
    <dbReference type="NCBI Taxonomy" id="33074"/>
    <lineage>
        <taxon>Bacteria</taxon>
        <taxon>Pseudomonadati</taxon>
        <taxon>Pseudomonadota</taxon>
        <taxon>Gammaproteobacteria</taxon>
        <taxon>Oceanospirillales</taxon>
        <taxon>Halomonadaceae</taxon>
        <taxon>Zymobacter group</taxon>
        <taxon>Zymobacter</taxon>
    </lineage>
</organism>
<accession>A0A348HGM0</accession>
<dbReference type="KEGG" id="zpl:ZBT109_2026"/>
<dbReference type="Proteomes" id="UP000267342">
    <property type="component" value="Chromosome"/>
</dbReference>
<dbReference type="Pfam" id="PF00535">
    <property type="entry name" value="Glycos_transf_2"/>
    <property type="match status" value="1"/>
</dbReference>
<dbReference type="InterPro" id="IPR029044">
    <property type="entry name" value="Nucleotide-diphossugar_trans"/>
</dbReference>
<protein>
    <submittedName>
        <fullName evidence="2">Glycosyltransferase</fullName>
    </submittedName>
</protein>
<evidence type="ECO:0000313" key="2">
    <source>
        <dbReference type="EMBL" id="BBG30772.1"/>
    </source>
</evidence>
<reference evidence="2 3" key="1">
    <citation type="submission" date="2018-09" db="EMBL/GenBank/DDBJ databases">
        <title>Zymobacter palmae IAM14233 (=T109) whole genome analysis.</title>
        <authorList>
            <person name="Yanase H."/>
        </authorList>
    </citation>
    <scope>NUCLEOTIDE SEQUENCE [LARGE SCALE GENOMIC DNA]</scope>
    <source>
        <strain evidence="2 3">IAM14233</strain>
    </source>
</reference>
<dbReference type="STRING" id="1123510.GCA_000620025_01186"/>
<dbReference type="EMBL" id="AP018933">
    <property type="protein sequence ID" value="BBG30772.1"/>
    <property type="molecule type" value="Genomic_DNA"/>
</dbReference>
<sequence>MFIIVIVFSSNKVYKSPRAKKGENMNIEKIIVAIPVYNKANVIGGTLNSLLKQTSAPNSVFIVDDGSTDNSLEEIYKYKKKFENLGVSFDVFKQKNGGVSSARNRAIIESPKDSLICFLDADDHWENEYLEYIRKAVSLYPGQNIFASAYRIKKSSNNTIDKTLKNTSEICVINYNDLKSVGEFPYFPSSFCAHKSVFCDNKIFFPESQKIGEDISCFFMLSILNNTVFVNKPLVTYNIDTEGNTASSNNPMDFPEIVGELEGKNEYKRYLLQEKDKEYHDYLLNFYLKSCWKNGLTIDMKKWCFSWKNNNVIKTFKGFTIFLLAIFGKRFCLCSAKYMIELKLFLKRIKNF</sequence>
<dbReference type="CDD" id="cd00761">
    <property type="entry name" value="Glyco_tranf_GTA_type"/>
    <property type="match status" value="1"/>
</dbReference>
<name>A0A348HGM0_9GAMM</name>
<keyword evidence="2" id="KW-0808">Transferase</keyword>
<dbReference type="AlphaFoldDB" id="A0A348HGM0"/>
<dbReference type="InterPro" id="IPR001173">
    <property type="entry name" value="Glyco_trans_2-like"/>
</dbReference>
<proteinExistence type="predicted"/>
<evidence type="ECO:0000259" key="1">
    <source>
        <dbReference type="Pfam" id="PF00535"/>
    </source>
</evidence>
<gene>
    <name evidence="2" type="ORF">ZBT109_2026</name>
</gene>
<dbReference type="Gene3D" id="3.90.550.10">
    <property type="entry name" value="Spore Coat Polysaccharide Biosynthesis Protein SpsA, Chain A"/>
    <property type="match status" value="1"/>
</dbReference>
<dbReference type="PANTHER" id="PTHR22916">
    <property type="entry name" value="GLYCOSYLTRANSFERASE"/>
    <property type="match status" value="1"/>
</dbReference>
<evidence type="ECO:0000313" key="3">
    <source>
        <dbReference type="Proteomes" id="UP000267342"/>
    </source>
</evidence>
<dbReference type="PANTHER" id="PTHR22916:SF3">
    <property type="entry name" value="UDP-GLCNAC:BETAGAL BETA-1,3-N-ACETYLGLUCOSAMINYLTRANSFERASE-LIKE PROTEIN 1"/>
    <property type="match status" value="1"/>
</dbReference>
<dbReference type="GO" id="GO:0016758">
    <property type="term" value="F:hexosyltransferase activity"/>
    <property type="evidence" value="ECO:0007669"/>
    <property type="project" value="UniProtKB-ARBA"/>
</dbReference>
<feature type="domain" description="Glycosyltransferase 2-like" evidence="1">
    <location>
        <begin position="32"/>
        <end position="161"/>
    </location>
</feature>
<dbReference type="SUPFAM" id="SSF53448">
    <property type="entry name" value="Nucleotide-diphospho-sugar transferases"/>
    <property type="match status" value="1"/>
</dbReference>